<feature type="region of interest" description="Disordered" evidence="5">
    <location>
        <begin position="1"/>
        <end position="25"/>
    </location>
</feature>
<sequence length="401" mass="42388">MPRFEPGRSLRTTIGKAPDTASDAADSSLPAITFDRVNVAYGHGRGATRALIDFNLRVARGETVALLGPSGSGKSTALKALAGFTRPASGTVRLDGRDVTDLPPAKRGIGVVVQSYALFPHMRVAENVAFGLRAHRIPRAEIAGRVSDALAMVGMSAYGKRFPRELSGGQQQRVAIARALAIRPRVLLLDEPLAALDAQLRQSMLTELQELRAAVPDTAMLYVTHDQSEALALADRIAVMRDARLVDVDTTENLWKRPPSSFTAAFLGGANLLPCTVTRVIGTSALVSVGGSPVAAHAPQPEIGRTDWESEAGALLCLRPHAITLTSSAERGTLPARIVASVWRGSSTRVTIALPSLPETPIDVDVPGHDERPLGAEVGMRFPERGAVLVPVPAAARGATQ</sequence>
<dbReference type="Pfam" id="PF08402">
    <property type="entry name" value="TOBE_2"/>
    <property type="match status" value="1"/>
</dbReference>
<dbReference type="AlphaFoldDB" id="A0A9Q2UYN4"/>
<dbReference type="InterPro" id="IPR027417">
    <property type="entry name" value="P-loop_NTPase"/>
</dbReference>
<keyword evidence="1" id="KW-0813">Transport</keyword>
<dbReference type="PROSITE" id="PS50893">
    <property type="entry name" value="ABC_TRANSPORTER_2"/>
    <property type="match status" value="1"/>
</dbReference>
<evidence type="ECO:0000313" key="7">
    <source>
        <dbReference type="EMBL" id="MBM4568178.1"/>
    </source>
</evidence>
<name>A0A9Q2UYN4_RHOHA</name>
<dbReference type="InterPro" id="IPR050093">
    <property type="entry name" value="ABC_SmlMolc_Importer"/>
</dbReference>
<dbReference type="Gene3D" id="3.40.50.300">
    <property type="entry name" value="P-loop containing nucleotide triphosphate hydrolases"/>
    <property type="match status" value="1"/>
</dbReference>
<reference evidence="8" key="2">
    <citation type="journal article" date="2020" name="Environ. Microbiol.">
        <title>The novel and transferable erm(51) gene confers Macrolides, Lincosamides, and Streptogramins B (MLSB) resistance to clonal Rhodococcus equi in the environment.</title>
        <authorList>
            <person name="Huber L."/>
            <person name="Giguere S."/>
            <person name="Slovis N.M."/>
            <person name="Alvarez-Narvaez S."/>
            <person name="Hart K.A."/>
            <person name="Greiter M."/>
            <person name="Morris E.R.A."/>
            <person name="Cohen N.D."/>
        </authorList>
    </citation>
    <scope>NUCLEOTIDE SEQUENCE</scope>
    <source>
        <strain evidence="8">Lh_116_1</strain>
        <strain evidence="9">Lh_16_1</strain>
    </source>
</reference>
<accession>A0A9Q2UYN4</accession>
<dbReference type="PANTHER" id="PTHR42781">
    <property type="entry name" value="SPERMIDINE/PUTRESCINE IMPORT ATP-BINDING PROTEIN POTA"/>
    <property type="match status" value="1"/>
</dbReference>
<dbReference type="EMBL" id="WVBC01000034">
    <property type="protein sequence ID" value="NKT81470.1"/>
    <property type="molecule type" value="Genomic_DNA"/>
</dbReference>
<comment type="caution">
    <text evidence="7">The sequence shown here is derived from an EMBL/GenBank/DDBJ whole genome shotgun (WGS) entry which is preliminary data.</text>
</comment>
<dbReference type="InterPro" id="IPR003439">
    <property type="entry name" value="ABC_transporter-like_ATP-bd"/>
</dbReference>
<dbReference type="GO" id="GO:0016887">
    <property type="term" value="F:ATP hydrolysis activity"/>
    <property type="evidence" value="ECO:0007669"/>
    <property type="project" value="InterPro"/>
</dbReference>
<dbReference type="InterPro" id="IPR003593">
    <property type="entry name" value="AAA+_ATPase"/>
</dbReference>
<protein>
    <recommendedName>
        <fullName evidence="4">ABC-type quaternary amine transporter</fullName>
        <ecNumber evidence="4">7.6.2.9</ecNumber>
    </recommendedName>
</protein>
<evidence type="ECO:0000313" key="8">
    <source>
        <dbReference type="EMBL" id="NKT81470.1"/>
    </source>
</evidence>
<dbReference type="RefSeq" id="WP_084963434.1">
    <property type="nucleotide sequence ID" value="NZ_CP095477.1"/>
</dbReference>
<dbReference type="Proteomes" id="UP000608063">
    <property type="component" value="Unassembled WGS sequence"/>
</dbReference>
<dbReference type="InterPro" id="IPR017871">
    <property type="entry name" value="ABC_transporter-like_CS"/>
</dbReference>
<evidence type="ECO:0000313" key="10">
    <source>
        <dbReference type="Proteomes" id="UP000808906"/>
    </source>
</evidence>
<dbReference type="GO" id="GO:0005524">
    <property type="term" value="F:ATP binding"/>
    <property type="evidence" value="ECO:0007669"/>
    <property type="project" value="UniProtKB-KW"/>
</dbReference>
<dbReference type="PROSITE" id="PS00211">
    <property type="entry name" value="ABC_TRANSPORTER_1"/>
    <property type="match status" value="1"/>
</dbReference>
<feature type="domain" description="ABC transporter" evidence="6">
    <location>
        <begin position="32"/>
        <end position="267"/>
    </location>
</feature>
<dbReference type="FunFam" id="3.40.50.300:FF:000425">
    <property type="entry name" value="Probable ABC transporter, ATP-binding subunit"/>
    <property type="match status" value="1"/>
</dbReference>
<dbReference type="EMBL" id="WUXR01000018">
    <property type="protein sequence ID" value="MBM4568178.1"/>
    <property type="molecule type" value="Genomic_DNA"/>
</dbReference>
<evidence type="ECO:0000256" key="5">
    <source>
        <dbReference type="SAM" id="MobiDB-lite"/>
    </source>
</evidence>
<proteinExistence type="predicted"/>
<dbReference type="EMBL" id="WVDC01000005">
    <property type="protein sequence ID" value="NKW42476.1"/>
    <property type="molecule type" value="Genomic_DNA"/>
</dbReference>
<keyword evidence="3 7" id="KW-0067">ATP-binding</keyword>
<dbReference type="GO" id="GO:0015418">
    <property type="term" value="F:ABC-type quaternary ammonium compound transporting activity"/>
    <property type="evidence" value="ECO:0007669"/>
    <property type="project" value="UniProtKB-EC"/>
</dbReference>
<dbReference type="Pfam" id="PF00005">
    <property type="entry name" value="ABC_tran"/>
    <property type="match status" value="1"/>
</dbReference>
<evidence type="ECO:0000256" key="1">
    <source>
        <dbReference type="ARBA" id="ARBA00022448"/>
    </source>
</evidence>
<reference evidence="7" key="1">
    <citation type="submission" date="2019-11" db="EMBL/GenBank/DDBJ databases">
        <title>Spread of Macrolides and rifampicin resistant Rhodococcus equi in clinical isolates in the USA.</title>
        <authorList>
            <person name="Alvarez-Narvaez S."/>
            <person name="Huber L."/>
            <person name="Cohen N.D."/>
            <person name="Slovis N."/>
            <person name="Greiter M."/>
            <person name="Giguere S."/>
            <person name="Hart K."/>
        </authorList>
    </citation>
    <scope>NUCLEOTIDE SEQUENCE</scope>
    <source>
        <strain evidence="7">Lh_17</strain>
    </source>
</reference>
<dbReference type="Proteomes" id="UP000808906">
    <property type="component" value="Unassembled WGS sequence"/>
</dbReference>
<dbReference type="SMART" id="SM00382">
    <property type="entry name" value="AAA"/>
    <property type="match status" value="1"/>
</dbReference>
<keyword evidence="2" id="KW-0547">Nucleotide-binding</keyword>
<organism evidence="7 10">
    <name type="scientific">Rhodococcus hoagii</name>
    <name type="common">Corynebacterium equii</name>
    <dbReference type="NCBI Taxonomy" id="43767"/>
    <lineage>
        <taxon>Bacteria</taxon>
        <taxon>Bacillati</taxon>
        <taxon>Actinomycetota</taxon>
        <taxon>Actinomycetes</taxon>
        <taxon>Mycobacteriales</taxon>
        <taxon>Nocardiaceae</taxon>
        <taxon>Prescottella</taxon>
    </lineage>
</organism>
<evidence type="ECO:0000256" key="2">
    <source>
        <dbReference type="ARBA" id="ARBA00022741"/>
    </source>
</evidence>
<dbReference type="PANTHER" id="PTHR42781:SF4">
    <property type="entry name" value="SPERMIDINE_PUTRESCINE IMPORT ATP-BINDING PROTEIN POTA"/>
    <property type="match status" value="1"/>
</dbReference>
<gene>
    <name evidence="7" type="ORF">GS441_22980</name>
    <name evidence="8" type="ORF">GS882_25700</name>
    <name evidence="9" type="ORF">GS947_12850</name>
</gene>
<dbReference type="EC" id="7.6.2.9" evidence="4"/>
<evidence type="ECO:0000259" key="6">
    <source>
        <dbReference type="PROSITE" id="PS50893"/>
    </source>
</evidence>
<dbReference type="SUPFAM" id="SSF50331">
    <property type="entry name" value="MOP-like"/>
    <property type="match status" value="1"/>
</dbReference>
<dbReference type="InterPro" id="IPR013611">
    <property type="entry name" value="Transp-assoc_OB_typ2"/>
</dbReference>
<dbReference type="SUPFAM" id="SSF52540">
    <property type="entry name" value="P-loop containing nucleoside triphosphate hydrolases"/>
    <property type="match status" value="1"/>
</dbReference>
<evidence type="ECO:0000313" key="9">
    <source>
        <dbReference type="EMBL" id="NKW42476.1"/>
    </source>
</evidence>
<evidence type="ECO:0000256" key="3">
    <source>
        <dbReference type="ARBA" id="ARBA00022840"/>
    </source>
</evidence>
<dbReference type="GO" id="GO:0043190">
    <property type="term" value="C:ATP-binding cassette (ABC) transporter complex"/>
    <property type="evidence" value="ECO:0007669"/>
    <property type="project" value="InterPro"/>
</dbReference>
<evidence type="ECO:0000256" key="4">
    <source>
        <dbReference type="ARBA" id="ARBA00066388"/>
    </source>
</evidence>
<dbReference type="Proteomes" id="UP000603463">
    <property type="component" value="Unassembled WGS sequence"/>
</dbReference>
<dbReference type="InterPro" id="IPR008995">
    <property type="entry name" value="Mo/tungstate-bd_C_term_dom"/>
</dbReference>